<evidence type="ECO:0000313" key="1">
    <source>
        <dbReference type="EMBL" id="MBB1069712.1"/>
    </source>
</evidence>
<gene>
    <name evidence="1" type="ORF">H5S40_06055</name>
</gene>
<reference evidence="1 2" key="1">
    <citation type="submission" date="2020-07" db="EMBL/GenBank/DDBJ databases">
        <title>Description of Limosilactobacillus balticus sp. nov., Limosilactobacillus agrestis sp. nov., Limosilactobacillus albertensis sp. nov., Limosilactobacillus rudii sp. nov., Limosilactobacillus fastidiosus sp. nov., five novel Limosilactobacillus species isolated from the vertebrate gastrointestinal tract, and proposal of 6 subspecies of Limosilactobacillus reuteri adapted to the gastrointestinal tract of specific vertebrate hosts.</title>
        <authorList>
            <person name="Li F."/>
            <person name="Cheng C."/>
            <person name="Zheng J."/>
            <person name="Quevedo R.M."/>
            <person name="Li J."/>
            <person name="Roos S."/>
            <person name="Gaenzle M.G."/>
            <person name="Walter J."/>
        </authorList>
    </citation>
    <scope>NUCLEOTIDE SEQUENCE [LARGE SCALE GENOMIC DNA]</scope>
    <source>
        <strain evidence="1 2">RRLNB_1_1</strain>
    </source>
</reference>
<dbReference type="RefSeq" id="WP_182598270.1">
    <property type="nucleotide sequence ID" value="NZ_JACIVC010000058.1"/>
</dbReference>
<protein>
    <submittedName>
        <fullName evidence="1">Uncharacterized protein</fullName>
    </submittedName>
</protein>
<sequence length="52" mass="6049">MRALKTLEKQTNNIIKMQERLAAKVAISHADMETLNELEQVIKSRKKELINK</sequence>
<name>A0A7W3TRS5_9LACO</name>
<accession>A0A7W3TRS5</accession>
<keyword evidence="2" id="KW-1185">Reference proteome</keyword>
<proteinExistence type="predicted"/>
<dbReference type="AlphaFoldDB" id="A0A7W3TRS5"/>
<evidence type="ECO:0000313" key="2">
    <source>
        <dbReference type="Proteomes" id="UP000518316"/>
    </source>
</evidence>
<dbReference type="EMBL" id="JACIVC010000058">
    <property type="protein sequence ID" value="MBB1069712.1"/>
    <property type="molecule type" value="Genomic_DNA"/>
</dbReference>
<dbReference type="Proteomes" id="UP000518316">
    <property type="component" value="Unassembled WGS sequence"/>
</dbReference>
<organism evidence="1 2">
    <name type="scientific">Limosilactobacillus albertensis</name>
    <dbReference type="NCBI Taxonomy" id="2759752"/>
    <lineage>
        <taxon>Bacteria</taxon>
        <taxon>Bacillati</taxon>
        <taxon>Bacillota</taxon>
        <taxon>Bacilli</taxon>
        <taxon>Lactobacillales</taxon>
        <taxon>Lactobacillaceae</taxon>
        <taxon>Limosilactobacillus</taxon>
    </lineage>
</organism>
<comment type="caution">
    <text evidence="1">The sequence shown here is derived from an EMBL/GenBank/DDBJ whole genome shotgun (WGS) entry which is preliminary data.</text>
</comment>